<accession>A0A0F7FS80</accession>
<evidence type="ECO:0000313" key="2">
    <source>
        <dbReference type="EMBL" id="AKG42980.1"/>
    </source>
</evidence>
<dbReference type="RefSeq" id="WP_148236080.1">
    <property type="nucleotide sequence ID" value="NZ_CP009922.3"/>
</dbReference>
<keyword evidence="1" id="KW-1133">Transmembrane helix</keyword>
<keyword evidence="1" id="KW-0472">Membrane</keyword>
<gene>
    <name evidence="2" type="ORF">SXIM_15960</name>
</gene>
<dbReference type="Proteomes" id="UP000034034">
    <property type="component" value="Chromosome"/>
</dbReference>
<evidence type="ECO:0000313" key="3">
    <source>
        <dbReference type="Proteomes" id="UP000034034"/>
    </source>
</evidence>
<dbReference type="HOGENOM" id="CLU_2921046_0_0_11"/>
<evidence type="ECO:0000256" key="1">
    <source>
        <dbReference type="SAM" id="Phobius"/>
    </source>
</evidence>
<proteinExistence type="predicted"/>
<reference evidence="2" key="1">
    <citation type="submission" date="2019-08" db="EMBL/GenBank/DDBJ databases">
        <title>Complete genome sequence of a mangrove-derived Streptomyces xiamenensis.</title>
        <authorList>
            <person name="Xu J."/>
        </authorList>
    </citation>
    <scope>NUCLEOTIDE SEQUENCE</scope>
    <source>
        <strain evidence="2">318</strain>
    </source>
</reference>
<keyword evidence="3" id="KW-1185">Reference proteome</keyword>
<dbReference type="EMBL" id="CP009922">
    <property type="protein sequence ID" value="AKG42980.1"/>
    <property type="molecule type" value="Genomic_DNA"/>
</dbReference>
<dbReference type="PATRIC" id="fig|408015.6.peg.1631"/>
<feature type="transmembrane region" description="Helical" evidence="1">
    <location>
        <begin position="37"/>
        <end position="58"/>
    </location>
</feature>
<dbReference type="AlphaFoldDB" id="A0A0F7FS80"/>
<dbReference type="KEGG" id="sxi:SXIM_15960"/>
<name>A0A0F7FS80_9ACTN</name>
<organism evidence="2 3">
    <name type="scientific">Streptomyces xiamenensis</name>
    <dbReference type="NCBI Taxonomy" id="408015"/>
    <lineage>
        <taxon>Bacteria</taxon>
        <taxon>Bacillati</taxon>
        <taxon>Actinomycetota</taxon>
        <taxon>Actinomycetes</taxon>
        <taxon>Kitasatosporales</taxon>
        <taxon>Streptomycetaceae</taxon>
        <taxon>Streptomyces</taxon>
    </lineage>
</organism>
<protein>
    <submittedName>
        <fullName evidence="2">Uncharacterized protein</fullName>
    </submittedName>
</protein>
<keyword evidence="1" id="KW-0812">Transmembrane</keyword>
<dbReference type="STRING" id="408015.SXIM_15960"/>
<sequence length="61" mass="6274">MTTLIRFVHDEAASPCGPTRYGAGFARLRRSGSRPRGGVCAAAGLVTLSVLATLASVIGTR</sequence>